<proteinExistence type="predicted"/>
<evidence type="ECO:0000256" key="1">
    <source>
        <dbReference type="SAM" id="MobiDB-lite"/>
    </source>
</evidence>
<evidence type="ECO:0000313" key="3">
    <source>
        <dbReference type="Proteomes" id="UP000664169"/>
    </source>
</evidence>
<dbReference type="AlphaFoldDB" id="A0A8H3IJL7"/>
<feature type="compositionally biased region" description="Low complexity" evidence="1">
    <location>
        <begin position="1"/>
        <end position="12"/>
    </location>
</feature>
<dbReference type="CDD" id="cd02440">
    <property type="entry name" value="AdoMet_MTases"/>
    <property type="match status" value="1"/>
</dbReference>
<keyword evidence="3" id="KW-1185">Reference proteome</keyword>
<dbReference type="PANTHER" id="PTHR43591:SF24">
    <property type="entry name" value="2-METHOXY-6-POLYPRENYL-1,4-BENZOQUINOL METHYLASE, MITOCHONDRIAL"/>
    <property type="match status" value="1"/>
</dbReference>
<sequence>MASSSAEASARAPTTGSVAAPAVSIDPALNLDDDRDSAYDSEIASYTTSLATSVTAYKEHAGRRFHAYKEGSYIFPNDEKEQDRLDITHKMMEVAFHGPWRAPVKNPKRVLDLGTGTGIWALEFADQHPESDVLGNDLSPVQPRWVPTNVRFEVDDIEAPWTYSDKFDYIHSRALYGAIKDWPKLIDQAYENLAPGGYAEFVDLKISMQSPDNSVTPETSIGQFNSTIVGLAQEMNQEMDPGPKLEGWMKDSGFQEITVKRCPLPMGTWPKDKHLKEVGAWMYLQTVEGLESFGAYLFSVKLGWSKEEVDVFCAKVRADLKNPKIHGMLEV</sequence>
<accession>A0A8H3IJL7</accession>
<dbReference type="PANTHER" id="PTHR43591">
    <property type="entry name" value="METHYLTRANSFERASE"/>
    <property type="match status" value="1"/>
</dbReference>
<dbReference type="InterPro" id="IPR029063">
    <property type="entry name" value="SAM-dependent_MTases_sf"/>
</dbReference>
<feature type="region of interest" description="Disordered" evidence="1">
    <location>
        <begin position="1"/>
        <end position="33"/>
    </location>
</feature>
<evidence type="ECO:0000313" key="2">
    <source>
        <dbReference type="EMBL" id="CAF9917900.1"/>
    </source>
</evidence>
<comment type="caution">
    <text evidence="2">The sequence shown here is derived from an EMBL/GenBank/DDBJ whole genome shotgun (WGS) entry which is preliminary data.</text>
</comment>
<organism evidence="2 3">
    <name type="scientific">Gomphillus americanus</name>
    <dbReference type="NCBI Taxonomy" id="1940652"/>
    <lineage>
        <taxon>Eukaryota</taxon>
        <taxon>Fungi</taxon>
        <taxon>Dikarya</taxon>
        <taxon>Ascomycota</taxon>
        <taxon>Pezizomycotina</taxon>
        <taxon>Lecanoromycetes</taxon>
        <taxon>OSLEUM clade</taxon>
        <taxon>Ostropomycetidae</taxon>
        <taxon>Ostropales</taxon>
        <taxon>Graphidaceae</taxon>
        <taxon>Gomphilloideae</taxon>
        <taxon>Gomphillus</taxon>
    </lineage>
</organism>
<dbReference type="Gene3D" id="3.40.50.150">
    <property type="entry name" value="Vaccinia Virus protein VP39"/>
    <property type="match status" value="1"/>
</dbReference>
<name>A0A8H3IJL7_9LECA</name>
<dbReference type="GO" id="GO:0008168">
    <property type="term" value="F:methyltransferase activity"/>
    <property type="evidence" value="ECO:0007669"/>
    <property type="project" value="TreeGrafter"/>
</dbReference>
<dbReference type="Pfam" id="PF13489">
    <property type="entry name" value="Methyltransf_23"/>
    <property type="match status" value="1"/>
</dbReference>
<reference evidence="2" key="1">
    <citation type="submission" date="2021-03" db="EMBL/GenBank/DDBJ databases">
        <authorList>
            <person name="Tagirdzhanova G."/>
        </authorList>
    </citation>
    <scope>NUCLEOTIDE SEQUENCE</scope>
</reference>
<gene>
    <name evidence="2" type="ORF">GOMPHAMPRED_001408</name>
</gene>
<dbReference type="Proteomes" id="UP000664169">
    <property type="component" value="Unassembled WGS sequence"/>
</dbReference>
<dbReference type="SUPFAM" id="SSF53335">
    <property type="entry name" value="S-adenosyl-L-methionine-dependent methyltransferases"/>
    <property type="match status" value="1"/>
</dbReference>
<protein>
    <submittedName>
        <fullName evidence="2">Uncharacterized protein</fullName>
    </submittedName>
</protein>
<dbReference type="OrthoDB" id="2013972at2759"/>
<dbReference type="EMBL" id="CAJPDQ010000012">
    <property type="protein sequence ID" value="CAF9917900.1"/>
    <property type="molecule type" value="Genomic_DNA"/>
</dbReference>